<dbReference type="AlphaFoldDB" id="A0AAW5B793"/>
<proteinExistence type="predicted"/>
<dbReference type="Proteomes" id="UP001199631">
    <property type="component" value="Unassembled WGS sequence"/>
</dbReference>
<dbReference type="GO" id="GO:0005524">
    <property type="term" value="F:ATP binding"/>
    <property type="evidence" value="ECO:0007669"/>
    <property type="project" value="UniProtKB-KW"/>
</dbReference>
<keyword evidence="2" id="KW-1185">Reference proteome</keyword>
<dbReference type="SUPFAM" id="SSF52540">
    <property type="entry name" value="P-loop containing nucleoside triphosphate hydrolases"/>
    <property type="match status" value="1"/>
</dbReference>
<dbReference type="RefSeq" id="WP_238020782.1">
    <property type="nucleotide sequence ID" value="NZ_JAIFZM010000013.1"/>
</dbReference>
<dbReference type="InterPro" id="IPR027417">
    <property type="entry name" value="P-loop_NTPase"/>
</dbReference>
<dbReference type="EMBL" id="JAIFZM010000013">
    <property type="protein sequence ID" value="MCG3420399.1"/>
    <property type="molecule type" value="Genomic_DNA"/>
</dbReference>
<sequence length="573" mass="68014">MLKIEATKIIEVMDKLDDLPYQKILFDGTWGVGKTKHIIESIENKNNIHYISLFGKRDINALYQELYYLLLSKHEVKFKKILNHMGKINLSKFGFNISIPLISDIFKDIHKRLKTKSNITIIIDDLERKSNDFDLKEIFGFIDSITKPNKEIKIVLVASSDNFSDTTKKTFKEYAEKSIDRIYKITTYSGDAPQKIMGDTIWPKISEIYLDNEFRNLRTLEKTDLFIKEVIYEIDHFDVFTDRFNKEDIYKICFSVVLFVVEHKSEMKLLPKNDEGNLDTFYEAYNSEDNIPNYIWHYILKKNLNNSMMQNFTPIILEWFLTGDFSKDQFKEIAKQVNTYVETRTQLLTPLFMSDEQIKKEIEDFSSFIENVDETIPMNGYLQRLDELADISEKLNFDFKYTIDEVVDWIMNNKGFNNYDDNYFDAFIKRESSFVNKVISTLQITVKNHERDRLLSEMVVNTQKQNFTQNEIDKIAEFKRFIARLKNDENEDINKVIITMKSNKWFLPLPLGEISHSHWTYCHEVFKCIVDMGSWGEERTLIEGAGQYFKQEINNYSDKVFKYRLEHLIKQYF</sequence>
<accession>A0AAW5B793</accession>
<evidence type="ECO:0000313" key="1">
    <source>
        <dbReference type="EMBL" id="MCG3420399.1"/>
    </source>
</evidence>
<keyword evidence="1" id="KW-0547">Nucleotide-binding</keyword>
<evidence type="ECO:0000313" key="2">
    <source>
        <dbReference type="Proteomes" id="UP001199631"/>
    </source>
</evidence>
<organism evidence="1 2">
    <name type="scientific">Oceanobacillus jordanicus</name>
    <dbReference type="NCBI Taxonomy" id="2867266"/>
    <lineage>
        <taxon>Bacteria</taxon>
        <taxon>Bacillati</taxon>
        <taxon>Bacillota</taxon>
        <taxon>Bacilli</taxon>
        <taxon>Bacillales</taxon>
        <taxon>Bacillaceae</taxon>
        <taxon>Oceanobacillus</taxon>
    </lineage>
</organism>
<keyword evidence="1" id="KW-0067">ATP-binding</keyword>
<reference evidence="1 2" key="1">
    <citation type="journal article" date="2022" name="Evol. Bioinform. Online">
        <title>Draft Genome Sequence of Oceanobacillus jordanicus Strain GSFE11, a Halotolerant Plant Growth-Promoting Bacterial Endophyte Isolated From the Jordan Valley.</title>
        <authorList>
            <person name="Alhindi T."/>
            <person name="Albdaiwi R."/>
        </authorList>
    </citation>
    <scope>NUCLEOTIDE SEQUENCE [LARGE SCALE GENOMIC DNA]</scope>
    <source>
        <strain evidence="1 2">GSFE11</strain>
    </source>
</reference>
<name>A0AAW5B793_9BACI</name>
<gene>
    <name evidence="1" type="ORF">K3T81_14735</name>
</gene>
<comment type="caution">
    <text evidence="1">The sequence shown here is derived from an EMBL/GenBank/DDBJ whole genome shotgun (WGS) entry which is preliminary data.</text>
</comment>
<protein>
    <submittedName>
        <fullName evidence="1">ATP-binding protein</fullName>
    </submittedName>
</protein>